<organism evidence="3 4">
    <name type="scientific">Ranitomeya imitator</name>
    <name type="common">mimic poison frog</name>
    <dbReference type="NCBI Taxonomy" id="111125"/>
    <lineage>
        <taxon>Eukaryota</taxon>
        <taxon>Metazoa</taxon>
        <taxon>Chordata</taxon>
        <taxon>Craniata</taxon>
        <taxon>Vertebrata</taxon>
        <taxon>Euteleostomi</taxon>
        <taxon>Amphibia</taxon>
        <taxon>Batrachia</taxon>
        <taxon>Anura</taxon>
        <taxon>Neobatrachia</taxon>
        <taxon>Hyloidea</taxon>
        <taxon>Dendrobatidae</taxon>
        <taxon>Dendrobatinae</taxon>
        <taxon>Ranitomeya</taxon>
    </lineage>
</organism>
<evidence type="ECO:0000256" key="1">
    <source>
        <dbReference type="ARBA" id="ARBA00025778"/>
    </source>
</evidence>
<sequence>METTSWWLSWKAPRNRIERTKLLTAIAQPQSLPQPNTSALEQSEEETGKIQNGHVGLSNINGIHNGVKHVAADHRKLSAPVSQKMHRKIQSSLSVSSDGSKKSKMSSTYSQKPEASPEAYSSVVLILAPSKLKTVYPRYGLRRGTECRTDCCASLILACLFCQCTEFILGPHQVCSCLHEACNSCCGYCSNVCVGLEEIPAEDLNFHFDCDFALFDSCCEAAECLEICFECSELYLAILGGHRFVQNCVALVLSKI</sequence>
<proteinExistence type="inferred from homology"/>
<comment type="similarity">
    <text evidence="1">Belongs to the MDFI family.</text>
</comment>
<protein>
    <recommendedName>
        <fullName evidence="5">MyoD family inhibitor domain-containing protein</fullName>
    </recommendedName>
</protein>
<gene>
    <name evidence="3" type="ORF">RIMI_LOCUS7201709</name>
</gene>
<dbReference type="PANTHER" id="PTHR15304">
    <property type="entry name" value="MYOD FAMILY INHIBITOR"/>
    <property type="match status" value="1"/>
</dbReference>
<evidence type="ECO:0000313" key="3">
    <source>
        <dbReference type="EMBL" id="CAJ0937462.1"/>
    </source>
</evidence>
<feature type="region of interest" description="Disordered" evidence="2">
    <location>
        <begin position="79"/>
        <end position="113"/>
    </location>
</feature>
<keyword evidence="4" id="KW-1185">Reference proteome</keyword>
<dbReference type="Proteomes" id="UP001176940">
    <property type="component" value="Unassembled WGS sequence"/>
</dbReference>
<evidence type="ECO:0000313" key="4">
    <source>
        <dbReference type="Proteomes" id="UP001176940"/>
    </source>
</evidence>
<dbReference type="InterPro" id="IPR026134">
    <property type="entry name" value="MDFI/MDFIC"/>
</dbReference>
<name>A0ABN9LAM8_9NEOB</name>
<evidence type="ECO:0008006" key="5">
    <source>
        <dbReference type="Google" id="ProtNLM"/>
    </source>
</evidence>
<dbReference type="Pfam" id="PF15316">
    <property type="entry name" value="MDFI"/>
    <property type="match status" value="2"/>
</dbReference>
<reference evidence="3" key="1">
    <citation type="submission" date="2023-07" db="EMBL/GenBank/DDBJ databases">
        <authorList>
            <person name="Stuckert A."/>
        </authorList>
    </citation>
    <scope>NUCLEOTIDE SEQUENCE</scope>
</reference>
<evidence type="ECO:0000256" key="2">
    <source>
        <dbReference type="SAM" id="MobiDB-lite"/>
    </source>
</evidence>
<feature type="compositionally biased region" description="Polar residues" evidence="2">
    <location>
        <begin position="28"/>
        <end position="41"/>
    </location>
</feature>
<feature type="region of interest" description="Disordered" evidence="2">
    <location>
        <begin position="28"/>
        <end position="49"/>
    </location>
</feature>
<comment type="caution">
    <text evidence="3">The sequence shown here is derived from an EMBL/GenBank/DDBJ whole genome shotgun (WGS) entry which is preliminary data.</text>
</comment>
<accession>A0ABN9LAM8</accession>
<dbReference type="EMBL" id="CAUEEQ010013478">
    <property type="protein sequence ID" value="CAJ0937462.1"/>
    <property type="molecule type" value="Genomic_DNA"/>
</dbReference>
<dbReference type="PANTHER" id="PTHR15304:SF0">
    <property type="entry name" value="MYOD FAMILY INHIBITOR DOMAIN-CONTAINING PROTEIN"/>
    <property type="match status" value="1"/>
</dbReference>